<feature type="region of interest" description="Disordered" evidence="19">
    <location>
        <begin position="246"/>
        <end position="304"/>
    </location>
</feature>
<evidence type="ECO:0000256" key="18">
    <source>
        <dbReference type="ARBA" id="ARBA00042762"/>
    </source>
</evidence>
<feature type="compositionally biased region" description="Low complexity" evidence="19">
    <location>
        <begin position="251"/>
        <end position="304"/>
    </location>
</feature>
<sequence length="565" mass="58162">MRGAILATAAALAGTAMADVAHMRRHGHDSFHQRRSPLAEADATCGCTTEVVTVWGPPTLIPVASPTPSTVTSEAVTTLHSTSTTTVTVIASASTPAASPSPATDKVPLPTPAITNFPSTGVYTIPATTVTVFDTTTVCGATTTELPAGTHTYGGVTTVVETATTVVCPYATVEPSGTTVTSVIKTTTYVCPSAGTYTIAPTTTTVPTSTVIVYPTPAVITPGTYTQPEQTVTVTRTDYTYVCPFTGQDEPTSAPAAPSTTAVPATTTAAPETTTAAPDTTTAVPSTSSAAPSSSSTAPASTGAVSGQMGMTYTPYTKGGDCKDKSSVLSEVAALKSKGFTHVRVYSTDCNSLEYIGEAARTSGLQMIIGVFISSTGVSGAQDQVTAISKWAQWDLVSLIVVGNEAIQNGYCDASTLAGFISSAKSAFQAAGYTGKITTTEPINVWQAHGSTLCGVCDIVGANIHPFFNADVSADQAGKFVAQEIKVLESICPGKDVLNLETGWPHAGNANGKAVPGTSEQAIAIKSIADEVGSKSVFFSYFDDLWKEPGQFGVERYWGCFDTFN</sequence>
<comment type="catalytic activity">
    <reaction evidence="1">
        <text>Hydrolysis of terminal, non-reducing beta-D-glucosyl residues with release of beta-D-glucose.</text>
        <dbReference type="EC" id="3.2.1.21"/>
    </reaction>
</comment>
<evidence type="ECO:0000256" key="19">
    <source>
        <dbReference type="SAM" id="MobiDB-lite"/>
    </source>
</evidence>
<evidence type="ECO:0000313" key="22">
    <source>
        <dbReference type="Proteomes" id="UP000813423"/>
    </source>
</evidence>
<keyword evidence="11" id="KW-0119">Carbohydrate metabolism</keyword>
<protein>
    <recommendedName>
        <fullName evidence="15">Probable beta-glucosidase btgE</fullName>
        <ecNumber evidence="5">3.2.1.21</ecNumber>
    </recommendedName>
    <alternativeName>
        <fullName evidence="16">Beta-D-glucoside glucohydrolase btgE</fullName>
    </alternativeName>
    <alternativeName>
        <fullName evidence="18">Cellobiase btgE</fullName>
    </alternativeName>
    <alternativeName>
        <fullName evidence="17">Gentiobiase btgE</fullName>
    </alternativeName>
</protein>
<dbReference type="GO" id="GO:0030245">
    <property type="term" value="P:cellulose catabolic process"/>
    <property type="evidence" value="ECO:0007669"/>
    <property type="project" value="UniProtKB-KW"/>
</dbReference>
<evidence type="ECO:0000256" key="10">
    <source>
        <dbReference type="ARBA" id="ARBA00023001"/>
    </source>
</evidence>
<keyword evidence="7" id="KW-0964">Secreted</keyword>
<evidence type="ECO:0000256" key="11">
    <source>
        <dbReference type="ARBA" id="ARBA00023277"/>
    </source>
</evidence>
<comment type="function">
    <text evidence="14">Beta-glucosidases are one of a number of cellulolytic enzymes involved in the degradation of cellulosic biomass. Catalyzes the last step releasing glucose from the inhibitory cellobiose.</text>
</comment>
<name>A0A9P8NM78_ASPFM</name>
<keyword evidence="10" id="KW-0136">Cellulose degradation</keyword>
<dbReference type="Proteomes" id="UP000813423">
    <property type="component" value="Unassembled WGS sequence"/>
</dbReference>
<dbReference type="EMBL" id="JAIBSC010000023">
    <property type="protein sequence ID" value="KAH1908012.1"/>
    <property type="molecule type" value="Genomic_DNA"/>
</dbReference>
<comment type="similarity">
    <text evidence="4">Belongs to the glycosyl hydrolase 17 family.</text>
</comment>
<keyword evidence="8 20" id="KW-0732">Signal</keyword>
<keyword evidence="12" id="KW-0326">Glycosidase</keyword>
<gene>
    <name evidence="21" type="ORF">KXV57_003779</name>
</gene>
<dbReference type="SUPFAM" id="SSF51445">
    <property type="entry name" value="(Trans)glycosidases"/>
    <property type="match status" value="1"/>
</dbReference>
<evidence type="ECO:0000256" key="4">
    <source>
        <dbReference type="ARBA" id="ARBA00008773"/>
    </source>
</evidence>
<evidence type="ECO:0000256" key="9">
    <source>
        <dbReference type="ARBA" id="ARBA00022801"/>
    </source>
</evidence>
<evidence type="ECO:0000256" key="7">
    <source>
        <dbReference type="ARBA" id="ARBA00022525"/>
    </source>
</evidence>
<dbReference type="AlphaFoldDB" id="A0A9P8NM78"/>
<evidence type="ECO:0000256" key="20">
    <source>
        <dbReference type="SAM" id="SignalP"/>
    </source>
</evidence>
<keyword evidence="13" id="KW-0624">Polysaccharide degradation</keyword>
<evidence type="ECO:0000256" key="17">
    <source>
        <dbReference type="ARBA" id="ARBA00041516"/>
    </source>
</evidence>
<reference evidence="21" key="1">
    <citation type="submission" date="2021-08" db="EMBL/GenBank/DDBJ databases">
        <title>Global Aspergillus fumigatus from environmental and clinical sources.</title>
        <authorList>
            <person name="Barber A."/>
            <person name="Sae-Ong T."/>
        </authorList>
    </citation>
    <scope>NUCLEOTIDE SEQUENCE</scope>
    <source>
        <strain evidence="21">NRZ-2016-071</strain>
    </source>
</reference>
<keyword evidence="6" id="KW-0134">Cell wall</keyword>
<evidence type="ECO:0000256" key="3">
    <source>
        <dbReference type="ARBA" id="ARBA00004987"/>
    </source>
</evidence>
<dbReference type="GO" id="GO:0042973">
    <property type="term" value="F:glucan endo-1,3-beta-D-glucosidase activity"/>
    <property type="evidence" value="ECO:0007669"/>
    <property type="project" value="TreeGrafter"/>
</dbReference>
<dbReference type="GO" id="GO:0009986">
    <property type="term" value="C:cell surface"/>
    <property type="evidence" value="ECO:0007669"/>
    <property type="project" value="TreeGrafter"/>
</dbReference>
<feature type="signal peptide" evidence="20">
    <location>
        <begin position="1"/>
        <end position="18"/>
    </location>
</feature>
<dbReference type="GO" id="GO:0005576">
    <property type="term" value="C:extracellular region"/>
    <property type="evidence" value="ECO:0007669"/>
    <property type="project" value="TreeGrafter"/>
</dbReference>
<evidence type="ECO:0000313" key="21">
    <source>
        <dbReference type="EMBL" id="KAH1908012.1"/>
    </source>
</evidence>
<evidence type="ECO:0000256" key="5">
    <source>
        <dbReference type="ARBA" id="ARBA00012744"/>
    </source>
</evidence>
<proteinExistence type="inferred from homology"/>
<evidence type="ECO:0000256" key="14">
    <source>
        <dbReference type="ARBA" id="ARBA00024983"/>
    </source>
</evidence>
<comment type="pathway">
    <text evidence="3">Glycan metabolism; cellulose degradation.</text>
</comment>
<evidence type="ECO:0000256" key="8">
    <source>
        <dbReference type="ARBA" id="ARBA00022729"/>
    </source>
</evidence>
<dbReference type="Gene3D" id="3.20.20.80">
    <property type="entry name" value="Glycosidases"/>
    <property type="match status" value="2"/>
</dbReference>
<evidence type="ECO:0000256" key="6">
    <source>
        <dbReference type="ARBA" id="ARBA00022512"/>
    </source>
</evidence>
<comment type="subcellular location">
    <subcellularLocation>
        <location evidence="2">Secreted</location>
        <location evidence="2">Cell wall</location>
    </subcellularLocation>
</comment>
<dbReference type="EC" id="3.2.1.21" evidence="5"/>
<dbReference type="GO" id="GO:0009277">
    <property type="term" value="C:fungal-type cell wall"/>
    <property type="evidence" value="ECO:0007669"/>
    <property type="project" value="TreeGrafter"/>
</dbReference>
<dbReference type="FunFam" id="3.20.20.80:FF:000165">
    <property type="entry name" value="Cell wall glucanase (Scw11)"/>
    <property type="match status" value="1"/>
</dbReference>
<evidence type="ECO:0000256" key="13">
    <source>
        <dbReference type="ARBA" id="ARBA00023326"/>
    </source>
</evidence>
<dbReference type="InterPro" id="IPR017853">
    <property type="entry name" value="GH"/>
</dbReference>
<dbReference type="GO" id="GO:0071555">
    <property type="term" value="P:cell wall organization"/>
    <property type="evidence" value="ECO:0007669"/>
    <property type="project" value="TreeGrafter"/>
</dbReference>
<accession>A0A9P8NM78</accession>
<organism evidence="21 22">
    <name type="scientific">Aspergillus fumigatus</name>
    <name type="common">Neosartorya fumigata</name>
    <dbReference type="NCBI Taxonomy" id="746128"/>
    <lineage>
        <taxon>Eukaryota</taxon>
        <taxon>Fungi</taxon>
        <taxon>Dikarya</taxon>
        <taxon>Ascomycota</taxon>
        <taxon>Pezizomycotina</taxon>
        <taxon>Eurotiomycetes</taxon>
        <taxon>Eurotiomycetidae</taxon>
        <taxon>Eurotiales</taxon>
        <taxon>Aspergillaceae</taxon>
        <taxon>Aspergillus</taxon>
        <taxon>Aspergillus subgen. Fumigati</taxon>
    </lineage>
</organism>
<dbReference type="FunFam" id="3.20.20.80:FF:000160">
    <property type="entry name" value="Probable beta-glucosidase btgE"/>
    <property type="match status" value="1"/>
</dbReference>
<comment type="caution">
    <text evidence="21">The sequence shown here is derived from an EMBL/GenBank/DDBJ whole genome shotgun (WGS) entry which is preliminary data.</text>
</comment>
<feature type="chain" id="PRO_5040486678" description="Probable beta-glucosidase btgE" evidence="20">
    <location>
        <begin position="19"/>
        <end position="565"/>
    </location>
</feature>
<evidence type="ECO:0000256" key="16">
    <source>
        <dbReference type="ARBA" id="ARBA00041495"/>
    </source>
</evidence>
<evidence type="ECO:0000256" key="1">
    <source>
        <dbReference type="ARBA" id="ARBA00000448"/>
    </source>
</evidence>
<keyword evidence="9" id="KW-0378">Hydrolase</keyword>
<evidence type="ECO:0000256" key="15">
    <source>
        <dbReference type="ARBA" id="ARBA00039284"/>
    </source>
</evidence>
<dbReference type="InterPro" id="IPR050732">
    <property type="entry name" value="Beta-glucan_modifiers"/>
</dbReference>
<dbReference type="PANTHER" id="PTHR16631:SF24">
    <property type="entry name" value="FAMILY 17 GLUCOSIDASE SCW11-RELATED"/>
    <property type="match status" value="1"/>
</dbReference>
<dbReference type="PANTHER" id="PTHR16631">
    <property type="entry name" value="GLUCAN 1,3-BETA-GLUCOSIDASE"/>
    <property type="match status" value="1"/>
</dbReference>
<evidence type="ECO:0000256" key="2">
    <source>
        <dbReference type="ARBA" id="ARBA00004191"/>
    </source>
</evidence>
<evidence type="ECO:0000256" key="12">
    <source>
        <dbReference type="ARBA" id="ARBA00023295"/>
    </source>
</evidence>